<sequence length="376" mass="44210">MQLKKYPNRFHVRKVIEQFMNNKDSRSFFQEQGILIQAVKRKDVAKIGADHYFSRNKFLKLKEKIETEHNYKKTGRIELPKEQIDDLKNVLLEMNGIQLENDEEHTKVTVTEYSTGGWKFTIDYTEYKPSMIDLLDRTDRRVEVTVNYQKDTCSLDFDTVASNDYSKVTQIINYIHQKNNDLKLDFSEISLKMLSCEKRIQLFNEFFQHDHSPWRFEEIKKLKVKRDEEGAKSEENPISADQLQGINSAIIDGKNLIENSFVQGTLDSGFYFSMATMRFENIEDARFIDVAIEFKSRPEKCETKMVNSGFFVEEFEETVEESTVFEPRTQDDILFEFKNVLYQIFRKLLRESRASFSANGAEVKFFDEAGATRESQ</sequence>
<protein>
    <submittedName>
        <fullName evidence="1">Uncharacterized protein</fullName>
    </submittedName>
</protein>
<dbReference type="EMBL" id="CP068595">
    <property type="protein sequence ID" value="QQZ61133.1"/>
    <property type="molecule type" value="Genomic_DNA"/>
</dbReference>
<proteinExistence type="predicted"/>
<name>A0A974PCZ4_9BACL</name>
<reference evidence="1 2" key="1">
    <citation type="submission" date="2021-01" db="EMBL/GenBank/DDBJ databases">
        <title>Whole genome sequence of Paenibacillus sonchi LMG 24727 for comparative genomics.</title>
        <authorList>
            <person name="Lee G."/>
            <person name="Kim M.-J."/>
            <person name="Lim K."/>
            <person name="Shin J.-H."/>
        </authorList>
    </citation>
    <scope>NUCLEOTIDE SEQUENCE [LARGE SCALE GENOMIC DNA]</scope>
    <source>
        <strain evidence="1 2">LMG 24727</strain>
    </source>
</reference>
<organism evidence="1 2">
    <name type="scientific">Paenibacillus sonchi</name>
    <dbReference type="NCBI Taxonomy" id="373687"/>
    <lineage>
        <taxon>Bacteria</taxon>
        <taxon>Bacillati</taxon>
        <taxon>Bacillota</taxon>
        <taxon>Bacilli</taxon>
        <taxon>Bacillales</taxon>
        <taxon>Paenibacillaceae</taxon>
        <taxon>Paenibacillus</taxon>
        <taxon>Paenibacillus sonchi group</taxon>
    </lineage>
</organism>
<accession>A0A974PCZ4</accession>
<dbReference type="Proteomes" id="UP000595841">
    <property type="component" value="Chromosome"/>
</dbReference>
<dbReference type="AlphaFoldDB" id="A0A974PCZ4"/>
<dbReference type="RefSeq" id="WP_039832574.1">
    <property type="nucleotide sequence ID" value="NZ_CP068595.1"/>
</dbReference>
<evidence type="ECO:0000313" key="1">
    <source>
        <dbReference type="EMBL" id="QQZ61133.1"/>
    </source>
</evidence>
<keyword evidence="2" id="KW-1185">Reference proteome</keyword>
<gene>
    <name evidence="1" type="ORF">JI735_32930</name>
</gene>
<evidence type="ECO:0000313" key="2">
    <source>
        <dbReference type="Proteomes" id="UP000595841"/>
    </source>
</evidence>
<dbReference type="KEGG" id="pson:JI735_32930"/>